<organism evidence="3 4">
    <name type="scientific">Streptomyces incanus</name>
    <dbReference type="NCBI Taxonomy" id="887453"/>
    <lineage>
        <taxon>Bacteria</taxon>
        <taxon>Bacillati</taxon>
        <taxon>Actinomycetota</taxon>
        <taxon>Actinomycetes</taxon>
        <taxon>Kitasatosporales</taxon>
        <taxon>Streptomycetaceae</taxon>
        <taxon>Streptomyces</taxon>
    </lineage>
</organism>
<feature type="region of interest" description="Disordered" evidence="1">
    <location>
        <begin position="18"/>
        <end position="49"/>
    </location>
</feature>
<evidence type="ECO:0000313" key="4">
    <source>
        <dbReference type="Proteomes" id="UP001596183"/>
    </source>
</evidence>
<comment type="caution">
    <text evidence="3">The sequence shown here is derived from an EMBL/GenBank/DDBJ whole genome shotgun (WGS) entry which is preliminary data.</text>
</comment>
<gene>
    <name evidence="3" type="ORF">ACFP2V_12665</name>
</gene>
<keyword evidence="4" id="KW-1185">Reference proteome</keyword>
<accession>A0ABW0XMJ0</accession>
<dbReference type="EMBL" id="JBHSPC010000032">
    <property type="protein sequence ID" value="MFC5670937.1"/>
    <property type="molecule type" value="Genomic_DNA"/>
</dbReference>
<name>A0ABW0XMJ0_9ACTN</name>
<feature type="compositionally biased region" description="Low complexity" evidence="1">
    <location>
        <begin position="91"/>
        <end position="111"/>
    </location>
</feature>
<keyword evidence="2" id="KW-0812">Transmembrane</keyword>
<feature type="region of interest" description="Disordered" evidence="1">
    <location>
        <begin position="80"/>
        <end position="132"/>
    </location>
</feature>
<evidence type="ECO:0000313" key="3">
    <source>
        <dbReference type="EMBL" id="MFC5670937.1"/>
    </source>
</evidence>
<keyword evidence="2" id="KW-1133">Transmembrane helix</keyword>
<proteinExistence type="predicted"/>
<evidence type="ECO:0000256" key="2">
    <source>
        <dbReference type="SAM" id="Phobius"/>
    </source>
</evidence>
<keyword evidence="2" id="KW-0472">Membrane</keyword>
<sequence>MRRDDAPEEVHARLREAAGVHRPDRERMLARVERDMAGPDRPVRRAARPREPGWVRVVGATAAVAGVLVAGGYTAASAVKDARTPPQHQVAVSPTTAPALSSSPAPDVPDALRPPAGSGDGPLGADGAVNPHSNEFWAQSDVTLRTGERLTALTVRLRVAQTGGVSSTGAWRSLPEEDFGLTVSERGGFLVYTWTLRKGRTVPPGDWVFAGQYDHARGGRDARKDTYTATAATTGAEQLSVDGGFTTGDVNDVGGSGGSGP</sequence>
<evidence type="ECO:0000256" key="1">
    <source>
        <dbReference type="SAM" id="MobiDB-lite"/>
    </source>
</evidence>
<protein>
    <submittedName>
        <fullName evidence="3">Uncharacterized protein</fullName>
    </submittedName>
</protein>
<feature type="region of interest" description="Disordered" evidence="1">
    <location>
        <begin position="240"/>
        <end position="261"/>
    </location>
</feature>
<feature type="transmembrane region" description="Helical" evidence="2">
    <location>
        <begin position="54"/>
        <end position="76"/>
    </location>
</feature>
<dbReference type="Proteomes" id="UP001596183">
    <property type="component" value="Unassembled WGS sequence"/>
</dbReference>
<reference evidence="4" key="1">
    <citation type="journal article" date="2019" name="Int. J. Syst. Evol. Microbiol.">
        <title>The Global Catalogue of Microorganisms (GCM) 10K type strain sequencing project: providing services to taxonomists for standard genome sequencing and annotation.</title>
        <authorList>
            <consortium name="The Broad Institute Genomics Platform"/>
            <consortium name="The Broad Institute Genome Sequencing Center for Infectious Disease"/>
            <person name="Wu L."/>
            <person name="Ma J."/>
        </authorList>
    </citation>
    <scope>NUCLEOTIDE SEQUENCE [LARGE SCALE GENOMIC DNA]</scope>
    <source>
        <strain evidence="4">JCM 13852</strain>
    </source>
</reference>